<evidence type="ECO:0008006" key="5">
    <source>
        <dbReference type="Google" id="ProtNLM"/>
    </source>
</evidence>
<keyword evidence="2" id="KW-1133">Transmembrane helix</keyword>
<evidence type="ECO:0000313" key="3">
    <source>
        <dbReference type="EMBL" id="GGI87838.1"/>
    </source>
</evidence>
<dbReference type="Proteomes" id="UP000597989">
    <property type="component" value="Unassembled WGS sequence"/>
</dbReference>
<keyword evidence="2" id="KW-0812">Transmembrane</keyword>
<accession>A0A917JV66</accession>
<feature type="compositionally biased region" description="Low complexity" evidence="1">
    <location>
        <begin position="21"/>
        <end position="59"/>
    </location>
</feature>
<dbReference type="InterPro" id="IPR025291">
    <property type="entry name" value="DUF4153"/>
</dbReference>
<feature type="transmembrane region" description="Helical" evidence="2">
    <location>
        <begin position="358"/>
        <end position="382"/>
    </location>
</feature>
<feature type="transmembrane region" description="Helical" evidence="2">
    <location>
        <begin position="272"/>
        <end position="296"/>
    </location>
</feature>
<feature type="transmembrane region" description="Helical" evidence="2">
    <location>
        <begin position="165"/>
        <end position="183"/>
    </location>
</feature>
<reference evidence="3 4" key="1">
    <citation type="journal article" date="2014" name="Int. J. Syst. Evol. Microbiol.">
        <title>Complete genome sequence of Corynebacterium casei LMG S-19264T (=DSM 44701T), isolated from a smear-ripened cheese.</title>
        <authorList>
            <consortium name="US DOE Joint Genome Institute (JGI-PGF)"/>
            <person name="Walter F."/>
            <person name="Albersmeier A."/>
            <person name="Kalinowski J."/>
            <person name="Ruckert C."/>
        </authorList>
    </citation>
    <scope>NUCLEOTIDE SEQUENCE [LARGE SCALE GENOMIC DNA]</scope>
    <source>
        <strain evidence="3 4">CGMCC 4.7206</strain>
    </source>
</reference>
<feature type="transmembrane region" description="Helical" evidence="2">
    <location>
        <begin position="195"/>
        <end position="213"/>
    </location>
</feature>
<feature type="region of interest" description="Disordered" evidence="1">
    <location>
        <begin position="1"/>
        <end position="124"/>
    </location>
</feature>
<keyword evidence="2" id="KW-0472">Membrane</keyword>
<feature type="transmembrane region" description="Helical" evidence="2">
    <location>
        <begin position="225"/>
        <end position="251"/>
    </location>
</feature>
<protein>
    <recommendedName>
        <fullName evidence="5">DUF4173 domain-containing protein</fullName>
    </recommendedName>
</protein>
<feature type="transmembrane region" description="Helical" evidence="2">
    <location>
        <begin position="402"/>
        <end position="421"/>
    </location>
</feature>
<feature type="transmembrane region" description="Helical" evidence="2">
    <location>
        <begin position="467"/>
        <end position="491"/>
    </location>
</feature>
<feature type="transmembrane region" description="Helical" evidence="2">
    <location>
        <begin position="498"/>
        <end position="517"/>
    </location>
</feature>
<dbReference type="EMBL" id="BMMT01000008">
    <property type="protein sequence ID" value="GGI87838.1"/>
    <property type="molecule type" value="Genomic_DNA"/>
</dbReference>
<gene>
    <name evidence="3" type="ORF">GCM10011581_26140</name>
</gene>
<feature type="transmembrane region" description="Helical" evidence="2">
    <location>
        <begin position="316"/>
        <end position="337"/>
    </location>
</feature>
<dbReference type="Pfam" id="PF13687">
    <property type="entry name" value="DUF4153"/>
    <property type="match status" value="1"/>
</dbReference>
<name>A0A917JV66_9PSEU</name>
<comment type="caution">
    <text evidence="3">The sequence shown here is derived from an EMBL/GenBank/DDBJ whole genome shotgun (WGS) entry which is preliminary data.</text>
</comment>
<evidence type="ECO:0000313" key="4">
    <source>
        <dbReference type="Proteomes" id="UP000597989"/>
    </source>
</evidence>
<proteinExistence type="predicted"/>
<sequence>MSDQASEPSKPDEAGRPVRSAGAAAEPVAAQPEARPAAAVPAEQPGGTEAKKPAGAAAEPRADQTPAAEAEPGGTADSVQGPGQPAAGVVSQAAGPRMASVPNQQALPPMAPLPHQPAAWTPQPVPPMFDDFWPRPEPSAAPAALLAAVLGGAAAAVFVPLGAPGIGWPLLGLVTAAGLLLVGRKAGRKVHIGQIGWAVLALLLLAVCAFRAAEWLTTLCVLTAAVAGTLAVTGARTVLSFALASIAIPIATLRALPWTVRGTRELRRTRGGLRLAVSVLVSIVLLVVFGALFASADENFAELVATILPTLNAETVFRWTFVFVLFAAGTLGAAFTTARPPELAERTNPVRTLRRLEWALPIGVLVVLFAAFVAVQSTPMFGGEQHVLTTDRLTFSGYARSGFWQLMVVTILTLPIIGAAARWAPKESRLDRNLLRGLAGALAVLTLVIVASALLRMSAYQAAYGYTVLRVLVMTCELWLGVVYLLIIAAGVRLRAAWLPRAVVGTAMAALLALAAINPEGLIAEGNIARYQQTGKLDAFYLSLLSSDAIPALQQLPEPTRQKIVAGIVNELDEKDWRSWNLSDHLAPR</sequence>
<dbReference type="AlphaFoldDB" id="A0A917JV66"/>
<evidence type="ECO:0000256" key="1">
    <source>
        <dbReference type="SAM" id="MobiDB-lite"/>
    </source>
</evidence>
<evidence type="ECO:0000256" key="2">
    <source>
        <dbReference type="SAM" id="Phobius"/>
    </source>
</evidence>
<organism evidence="3 4">
    <name type="scientific">Saccharopolyspora thermophila</name>
    <dbReference type="NCBI Taxonomy" id="89367"/>
    <lineage>
        <taxon>Bacteria</taxon>
        <taxon>Bacillati</taxon>
        <taxon>Actinomycetota</taxon>
        <taxon>Actinomycetes</taxon>
        <taxon>Pseudonocardiales</taxon>
        <taxon>Pseudonocardiaceae</taxon>
        <taxon>Saccharopolyspora</taxon>
    </lineage>
</organism>
<feature type="transmembrane region" description="Helical" evidence="2">
    <location>
        <begin position="140"/>
        <end position="159"/>
    </location>
</feature>
<feature type="transmembrane region" description="Helical" evidence="2">
    <location>
        <begin position="433"/>
        <end position="455"/>
    </location>
</feature>